<feature type="non-terminal residue" evidence="2">
    <location>
        <position position="1"/>
    </location>
</feature>
<evidence type="ECO:0000256" key="1">
    <source>
        <dbReference type="SAM" id="MobiDB-lite"/>
    </source>
</evidence>
<name>A0A6J4LBC5_9BACT</name>
<gene>
    <name evidence="2" type="ORF">AVDCRST_MAG11-2295</name>
</gene>
<feature type="compositionally biased region" description="Low complexity" evidence="1">
    <location>
        <begin position="26"/>
        <end position="43"/>
    </location>
</feature>
<protein>
    <submittedName>
        <fullName evidence="2">Uncharacterized protein</fullName>
    </submittedName>
</protein>
<feature type="non-terminal residue" evidence="2">
    <location>
        <position position="51"/>
    </location>
</feature>
<feature type="compositionally biased region" description="Basic and acidic residues" evidence="1">
    <location>
        <begin position="1"/>
        <end position="12"/>
    </location>
</feature>
<proteinExistence type="predicted"/>
<dbReference type="AlphaFoldDB" id="A0A6J4LBC5"/>
<sequence length="51" mass="5118">ATSRREPGDHPSRQSGASTPPRGDPGRAARAAPAPELRRSGAARAGGGRSV</sequence>
<accession>A0A6J4LBC5</accession>
<reference evidence="2" key="1">
    <citation type="submission" date="2020-02" db="EMBL/GenBank/DDBJ databases">
        <authorList>
            <person name="Meier V. D."/>
        </authorList>
    </citation>
    <scope>NUCLEOTIDE SEQUENCE</scope>
    <source>
        <strain evidence="2">AVDCRST_MAG11</strain>
    </source>
</reference>
<dbReference type="EMBL" id="CADCTU010000530">
    <property type="protein sequence ID" value="CAA9327669.1"/>
    <property type="molecule type" value="Genomic_DNA"/>
</dbReference>
<feature type="region of interest" description="Disordered" evidence="1">
    <location>
        <begin position="1"/>
        <end position="51"/>
    </location>
</feature>
<organism evidence="2">
    <name type="scientific">uncultured Gemmatimonadaceae bacterium</name>
    <dbReference type="NCBI Taxonomy" id="246130"/>
    <lineage>
        <taxon>Bacteria</taxon>
        <taxon>Pseudomonadati</taxon>
        <taxon>Gemmatimonadota</taxon>
        <taxon>Gemmatimonadia</taxon>
        <taxon>Gemmatimonadales</taxon>
        <taxon>Gemmatimonadaceae</taxon>
        <taxon>environmental samples</taxon>
    </lineage>
</organism>
<evidence type="ECO:0000313" key="2">
    <source>
        <dbReference type="EMBL" id="CAA9327669.1"/>
    </source>
</evidence>